<organism evidence="2">
    <name type="scientific">viral metagenome</name>
    <dbReference type="NCBI Taxonomy" id="1070528"/>
    <lineage>
        <taxon>unclassified sequences</taxon>
        <taxon>metagenomes</taxon>
        <taxon>organismal metagenomes</taxon>
    </lineage>
</organism>
<proteinExistence type="predicted"/>
<evidence type="ECO:0000313" key="2">
    <source>
        <dbReference type="EMBL" id="QHS82238.1"/>
    </source>
</evidence>
<accession>A0A6C0AR54</accession>
<sequence length="72" mass="8125">MLSEVFWVAFVTTISGMIIKLVSMAYKSKYKEVACGCIKIIRDTEAEEKEEKFRMVHPPLPTISNSSLNNAV</sequence>
<name>A0A6C0AR54_9ZZZZ</name>
<dbReference type="EMBL" id="MN740764">
    <property type="protein sequence ID" value="QHS82238.1"/>
    <property type="molecule type" value="Genomic_DNA"/>
</dbReference>
<feature type="transmembrane region" description="Helical" evidence="1">
    <location>
        <begin position="6"/>
        <end position="23"/>
    </location>
</feature>
<reference evidence="2" key="1">
    <citation type="journal article" date="2020" name="Nature">
        <title>Giant virus diversity and host interactions through global metagenomics.</title>
        <authorList>
            <person name="Schulz F."/>
            <person name="Roux S."/>
            <person name="Paez-Espino D."/>
            <person name="Jungbluth S."/>
            <person name="Walsh D.A."/>
            <person name="Denef V.J."/>
            <person name="McMahon K.D."/>
            <person name="Konstantinidis K.T."/>
            <person name="Eloe-Fadrosh E.A."/>
            <person name="Kyrpides N.C."/>
            <person name="Woyke T."/>
        </authorList>
    </citation>
    <scope>NUCLEOTIDE SEQUENCE</scope>
    <source>
        <strain evidence="2">GVMAG-S-1101165-79</strain>
    </source>
</reference>
<keyword evidence="1" id="KW-1133">Transmembrane helix</keyword>
<keyword evidence="1" id="KW-0812">Transmembrane</keyword>
<protein>
    <submittedName>
        <fullName evidence="2">Uncharacterized protein</fullName>
    </submittedName>
</protein>
<evidence type="ECO:0000256" key="1">
    <source>
        <dbReference type="SAM" id="Phobius"/>
    </source>
</evidence>
<keyword evidence="1" id="KW-0472">Membrane</keyword>
<dbReference type="AlphaFoldDB" id="A0A6C0AR54"/>